<dbReference type="Gene3D" id="1.10.1740.10">
    <property type="match status" value="1"/>
</dbReference>
<dbReference type="EMBL" id="BIFH01000039">
    <property type="protein sequence ID" value="GCE00466.1"/>
    <property type="molecule type" value="Genomic_DNA"/>
</dbReference>
<evidence type="ECO:0000313" key="9">
    <source>
        <dbReference type="Proteomes" id="UP000286931"/>
    </source>
</evidence>
<dbReference type="InterPro" id="IPR013324">
    <property type="entry name" value="RNA_pol_sigma_r3/r4-like"/>
</dbReference>
<dbReference type="AlphaFoldDB" id="A0A401Z118"/>
<dbReference type="InterPro" id="IPR007627">
    <property type="entry name" value="RNA_pol_sigma70_r2"/>
</dbReference>
<dbReference type="InterPro" id="IPR013249">
    <property type="entry name" value="RNA_pol_sigma70_r4_t2"/>
</dbReference>
<comment type="similarity">
    <text evidence="1">Belongs to the sigma-70 factor family. ECF subfamily.</text>
</comment>
<feature type="domain" description="RNA polymerase sigma-70 region 2" evidence="6">
    <location>
        <begin position="22"/>
        <end position="90"/>
    </location>
</feature>
<dbReference type="InterPro" id="IPR013325">
    <property type="entry name" value="RNA_pol_sigma_r2"/>
</dbReference>
<dbReference type="GO" id="GO:0003677">
    <property type="term" value="F:DNA binding"/>
    <property type="evidence" value="ECO:0007669"/>
    <property type="project" value="InterPro"/>
</dbReference>
<protein>
    <submittedName>
        <fullName evidence="8">DNA-directed RNA polymerase sigma-70 factor</fullName>
    </submittedName>
</protein>
<accession>A0A401Z118</accession>
<organism evidence="8 9">
    <name type="scientific">Embleya hyalina</name>
    <dbReference type="NCBI Taxonomy" id="516124"/>
    <lineage>
        <taxon>Bacteria</taxon>
        <taxon>Bacillati</taxon>
        <taxon>Actinomycetota</taxon>
        <taxon>Actinomycetes</taxon>
        <taxon>Kitasatosporales</taxon>
        <taxon>Streptomycetaceae</taxon>
        <taxon>Embleya</taxon>
    </lineage>
</organism>
<keyword evidence="2" id="KW-0805">Transcription regulation</keyword>
<evidence type="ECO:0000259" key="7">
    <source>
        <dbReference type="Pfam" id="PF08281"/>
    </source>
</evidence>
<keyword evidence="4" id="KW-0804">Transcription</keyword>
<dbReference type="PANTHER" id="PTHR43133:SF25">
    <property type="entry name" value="RNA POLYMERASE SIGMA FACTOR RFAY-RELATED"/>
    <property type="match status" value="1"/>
</dbReference>
<dbReference type="InterPro" id="IPR014284">
    <property type="entry name" value="RNA_pol_sigma-70_dom"/>
</dbReference>
<dbReference type="OrthoDB" id="5243867at2"/>
<dbReference type="NCBIfam" id="TIGR02937">
    <property type="entry name" value="sigma70-ECF"/>
    <property type="match status" value="1"/>
</dbReference>
<evidence type="ECO:0000256" key="5">
    <source>
        <dbReference type="SAM" id="MobiDB-lite"/>
    </source>
</evidence>
<dbReference type="SUPFAM" id="SSF88946">
    <property type="entry name" value="Sigma2 domain of RNA polymerase sigma factors"/>
    <property type="match status" value="1"/>
</dbReference>
<evidence type="ECO:0000256" key="4">
    <source>
        <dbReference type="ARBA" id="ARBA00023163"/>
    </source>
</evidence>
<feature type="domain" description="RNA polymerase sigma factor 70 region 4 type 2" evidence="7">
    <location>
        <begin position="125"/>
        <end position="175"/>
    </location>
</feature>
<evidence type="ECO:0000256" key="2">
    <source>
        <dbReference type="ARBA" id="ARBA00023015"/>
    </source>
</evidence>
<reference evidence="8 9" key="1">
    <citation type="submission" date="2018-12" db="EMBL/GenBank/DDBJ databases">
        <title>Draft genome sequence of Embleya hyalina NBRC 13850T.</title>
        <authorList>
            <person name="Komaki H."/>
            <person name="Hosoyama A."/>
            <person name="Kimura A."/>
            <person name="Ichikawa N."/>
            <person name="Tamura T."/>
        </authorList>
    </citation>
    <scope>NUCLEOTIDE SEQUENCE [LARGE SCALE GENOMIC DNA]</scope>
    <source>
        <strain evidence="8 9">NBRC 13850</strain>
    </source>
</reference>
<dbReference type="GO" id="GO:0000428">
    <property type="term" value="C:DNA-directed RNA polymerase complex"/>
    <property type="evidence" value="ECO:0007669"/>
    <property type="project" value="UniProtKB-KW"/>
</dbReference>
<gene>
    <name evidence="8" type="primary">rpoE_16</name>
    <name evidence="8" type="ORF">EHYA_08191</name>
</gene>
<keyword evidence="8" id="KW-0240">DNA-directed RNA polymerase</keyword>
<comment type="caution">
    <text evidence="8">The sequence shown here is derived from an EMBL/GenBank/DDBJ whole genome shotgun (WGS) entry which is preliminary data.</text>
</comment>
<feature type="region of interest" description="Disordered" evidence="5">
    <location>
        <begin position="177"/>
        <end position="201"/>
    </location>
</feature>
<dbReference type="Pfam" id="PF08281">
    <property type="entry name" value="Sigma70_r4_2"/>
    <property type="match status" value="1"/>
</dbReference>
<evidence type="ECO:0000256" key="3">
    <source>
        <dbReference type="ARBA" id="ARBA00023082"/>
    </source>
</evidence>
<dbReference type="PANTHER" id="PTHR43133">
    <property type="entry name" value="RNA POLYMERASE ECF-TYPE SIGMA FACTO"/>
    <property type="match status" value="1"/>
</dbReference>
<evidence type="ECO:0000259" key="6">
    <source>
        <dbReference type="Pfam" id="PF04542"/>
    </source>
</evidence>
<dbReference type="Proteomes" id="UP000286931">
    <property type="component" value="Unassembled WGS sequence"/>
</dbReference>
<proteinExistence type="inferred from homology"/>
<evidence type="ECO:0000313" key="8">
    <source>
        <dbReference type="EMBL" id="GCE00466.1"/>
    </source>
</evidence>
<dbReference type="SUPFAM" id="SSF88659">
    <property type="entry name" value="Sigma3 and sigma4 domains of RNA polymerase sigma factors"/>
    <property type="match status" value="1"/>
</dbReference>
<dbReference type="GO" id="GO:0016987">
    <property type="term" value="F:sigma factor activity"/>
    <property type="evidence" value="ECO:0007669"/>
    <property type="project" value="UniProtKB-KW"/>
</dbReference>
<dbReference type="Pfam" id="PF04542">
    <property type="entry name" value="Sigma70_r2"/>
    <property type="match status" value="1"/>
</dbReference>
<keyword evidence="3" id="KW-0731">Sigma factor</keyword>
<sequence length="201" mass="21836">MDGPDVEAVRGIAGDPELLEAFYRRHIDAVGRFVARRVDDPQSAADLTVEVFIAAMGSAAAYRGGPGGELAWLYGVARNVVANERRRSAREADASRRMAGRRVLDEDDIQRLEERLDAAAEVRRTHRALARLSEEDRAVLELVSVDGMSVAEAAGALGIRPVAARVRLHRARRRLAKEVGSSVTEPQHGTRAGHVQAEAKA</sequence>
<evidence type="ECO:0000256" key="1">
    <source>
        <dbReference type="ARBA" id="ARBA00010641"/>
    </source>
</evidence>
<dbReference type="InterPro" id="IPR039425">
    <property type="entry name" value="RNA_pol_sigma-70-like"/>
</dbReference>
<dbReference type="InterPro" id="IPR036388">
    <property type="entry name" value="WH-like_DNA-bd_sf"/>
</dbReference>
<name>A0A401Z118_9ACTN</name>
<dbReference type="GO" id="GO:0006352">
    <property type="term" value="P:DNA-templated transcription initiation"/>
    <property type="evidence" value="ECO:0007669"/>
    <property type="project" value="InterPro"/>
</dbReference>
<dbReference type="Gene3D" id="1.10.10.10">
    <property type="entry name" value="Winged helix-like DNA-binding domain superfamily/Winged helix DNA-binding domain"/>
    <property type="match status" value="1"/>
</dbReference>
<keyword evidence="9" id="KW-1185">Reference proteome</keyword>